<dbReference type="STRING" id="47428.A0A284RA69"/>
<dbReference type="InterPro" id="IPR011990">
    <property type="entry name" value="TPR-like_helical_dom_sf"/>
</dbReference>
<comment type="function">
    <text evidence="11">The coatomer is a cytosolic protein complex that binds to dilysine motifs and reversibly associates with Golgi non-clathrin-coated vesicles, which further mediate biosynthetic protein transport from the ER, via the Golgi up to the trans Golgi network. The coatomer complex is required for budding from Golgi membranes, and is essential for the retrograde Golgi-to-ER transport of dilysine-tagged proteins.</text>
</comment>
<evidence type="ECO:0000256" key="8">
    <source>
        <dbReference type="ARBA" id="ARBA00023034"/>
    </source>
</evidence>
<dbReference type="EMBL" id="FUEG01000006">
    <property type="protein sequence ID" value="SJL05603.1"/>
    <property type="molecule type" value="Genomic_DNA"/>
</dbReference>
<protein>
    <recommendedName>
        <fullName evidence="11">Coatomer subunit epsilon</fullName>
    </recommendedName>
</protein>
<dbReference type="GO" id="GO:0000139">
    <property type="term" value="C:Golgi membrane"/>
    <property type="evidence" value="ECO:0007669"/>
    <property type="project" value="UniProtKB-SubCell"/>
</dbReference>
<evidence type="ECO:0000256" key="1">
    <source>
        <dbReference type="ARBA" id="ARBA00004255"/>
    </source>
</evidence>
<dbReference type="InterPro" id="IPR006822">
    <property type="entry name" value="Coatomer_esu"/>
</dbReference>
<keyword evidence="7 11" id="KW-0653">Protein transport</keyword>
<accession>A0A284RA69</accession>
<sequence>MDSSELYHVKQQFILGAYKTLIGMLLPDAEASDFTPILLYQARAHIALNDPKTALKLLPADSENVAIKAVAALARYVDTEETEDKESALEELRDLSVEIEGDDVEGTERDKSIVRVLAGTAFARAGEVEEALETLGVGTEDLEAVAVIVQIYLSIHRPDLAKKEFERSKRWAEDDLLLQLIESTISLVTGRDSYSDPLSFYTEQLGNPSLSSPHILTSRGVTRILRGEISEAKSDLEESLDQQKGDAEALAAYVVASGLQAQEPWSKLRAAVPSHPLVKDVTSKEALFDEAAVKFAVPAAVEIGA</sequence>
<dbReference type="GO" id="GO:0006890">
    <property type="term" value="P:retrograde vesicle-mediated transport, Golgi to endoplasmic reticulum"/>
    <property type="evidence" value="ECO:0007669"/>
    <property type="project" value="UniProtKB-UniRule"/>
</dbReference>
<dbReference type="OrthoDB" id="310217at2759"/>
<keyword evidence="8 11" id="KW-0333">Golgi apparatus</keyword>
<evidence type="ECO:0000313" key="13">
    <source>
        <dbReference type="Proteomes" id="UP000219338"/>
    </source>
</evidence>
<dbReference type="Proteomes" id="UP000219338">
    <property type="component" value="Unassembled WGS sequence"/>
</dbReference>
<dbReference type="Pfam" id="PF04733">
    <property type="entry name" value="Coatomer_E"/>
    <property type="match status" value="1"/>
</dbReference>
<evidence type="ECO:0000256" key="10">
    <source>
        <dbReference type="ARBA" id="ARBA00023329"/>
    </source>
</evidence>
<dbReference type="AlphaFoldDB" id="A0A284RA69"/>
<evidence type="ECO:0000256" key="4">
    <source>
        <dbReference type="ARBA" id="ARBA00022448"/>
    </source>
</evidence>
<keyword evidence="4 11" id="KW-0813">Transport</keyword>
<name>A0A284RA69_ARMOS</name>
<evidence type="ECO:0000256" key="2">
    <source>
        <dbReference type="ARBA" id="ARBA00004347"/>
    </source>
</evidence>
<keyword evidence="6 11" id="KW-0931">ER-Golgi transport</keyword>
<dbReference type="GO" id="GO:0030126">
    <property type="term" value="C:COPI vesicle coat"/>
    <property type="evidence" value="ECO:0007669"/>
    <property type="project" value="TreeGrafter"/>
</dbReference>
<organism evidence="12 13">
    <name type="scientific">Armillaria ostoyae</name>
    <name type="common">Armillaria root rot fungus</name>
    <dbReference type="NCBI Taxonomy" id="47428"/>
    <lineage>
        <taxon>Eukaryota</taxon>
        <taxon>Fungi</taxon>
        <taxon>Dikarya</taxon>
        <taxon>Basidiomycota</taxon>
        <taxon>Agaricomycotina</taxon>
        <taxon>Agaricomycetes</taxon>
        <taxon>Agaricomycetidae</taxon>
        <taxon>Agaricales</taxon>
        <taxon>Marasmiineae</taxon>
        <taxon>Physalacriaceae</taxon>
        <taxon>Armillaria</taxon>
    </lineage>
</organism>
<evidence type="ECO:0000256" key="6">
    <source>
        <dbReference type="ARBA" id="ARBA00022892"/>
    </source>
</evidence>
<evidence type="ECO:0000256" key="7">
    <source>
        <dbReference type="ARBA" id="ARBA00022927"/>
    </source>
</evidence>
<evidence type="ECO:0000313" key="12">
    <source>
        <dbReference type="EMBL" id="SJL05603.1"/>
    </source>
</evidence>
<keyword evidence="9 11" id="KW-0472">Membrane</keyword>
<keyword evidence="5 11" id="KW-0963">Cytoplasm</keyword>
<comment type="subcellular location">
    <subcellularLocation>
        <location evidence="2">Cytoplasmic vesicle</location>
        <location evidence="2">COPI-coated vesicle membrane</location>
        <topology evidence="2">Peripheral membrane protein</topology>
        <orientation evidence="2">Cytoplasmic side</orientation>
    </subcellularLocation>
    <subcellularLocation>
        <location evidence="1">Golgi apparatus membrane</location>
        <topology evidence="1">Peripheral membrane protein</topology>
        <orientation evidence="1">Cytoplasmic side</orientation>
    </subcellularLocation>
</comment>
<proteinExistence type="inferred from homology"/>
<dbReference type="PANTHER" id="PTHR10805">
    <property type="entry name" value="COATOMER SUBUNIT EPSILON"/>
    <property type="match status" value="1"/>
</dbReference>
<comment type="similarity">
    <text evidence="3 11">Belongs to the COPE family.</text>
</comment>
<dbReference type="OMA" id="MIVLSQH"/>
<keyword evidence="10 11" id="KW-0968">Cytoplasmic vesicle</keyword>
<evidence type="ECO:0000256" key="5">
    <source>
        <dbReference type="ARBA" id="ARBA00022490"/>
    </source>
</evidence>
<evidence type="ECO:0000256" key="9">
    <source>
        <dbReference type="ARBA" id="ARBA00023136"/>
    </source>
</evidence>
<evidence type="ECO:0000256" key="11">
    <source>
        <dbReference type="PIRNR" id="PIRNR016478"/>
    </source>
</evidence>
<dbReference type="Gene3D" id="1.25.40.10">
    <property type="entry name" value="Tetratricopeptide repeat domain"/>
    <property type="match status" value="1"/>
</dbReference>
<dbReference type="GO" id="GO:0005198">
    <property type="term" value="F:structural molecule activity"/>
    <property type="evidence" value="ECO:0007669"/>
    <property type="project" value="UniProtKB-UniRule"/>
</dbReference>
<dbReference type="PANTHER" id="PTHR10805:SF0">
    <property type="entry name" value="COATOMER SUBUNIT EPSILON"/>
    <property type="match status" value="1"/>
</dbReference>
<dbReference type="GO" id="GO:0015031">
    <property type="term" value="P:protein transport"/>
    <property type="evidence" value="ECO:0007669"/>
    <property type="project" value="UniProtKB-UniRule"/>
</dbReference>
<keyword evidence="13" id="KW-1185">Reference proteome</keyword>
<gene>
    <name evidence="12" type="ORF">ARMOST_08958</name>
</gene>
<dbReference type="GO" id="GO:0006891">
    <property type="term" value="P:intra-Golgi vesicle-mediated transport"/>
    <property type="evidence" value="ECO:0007669"/>
    <property type="project" value="TreeGrafter"/>
</dbReference>
<dbReference type="GO" id="GO:0006888">
    <property type="term" value="P:endoplasmic reticulum to Golgi vesicle-mediated transport"/>
    <property type="evidence" value="ECO:0007669"/>
    <property type="project" value="TreeGrafter"/>
</dbReference>
<dbReference type="SUPFAM" id="SSF48452">
    <property type="entry name" value="TPR-like"/>
    <property type="match status" value="1"/>
</dbReference>
<evidence type="ECO:0000256" key="3">
    <source>
        <dbReference type="ARBA" id="ARBA00008827"/>
    </source>
</evidence>
<reference evidence="13" key="1">
    <citation type="journal article" date="2017" name="Nat. Ecol. Evol.">
        <title>Genome expansion and lineage-specific genetic innovations in the forest pathogenic fungi Armillaria.</title>
        <authorList>
            <person name="Sipos G."/>
            <person name="Prasanna A.N."/>
            <person name="Walter M.C."/>
            <person name="O'Connor E."/>
            <person name="Balint B."/>
            <person name="Krizsan K."/>
            <person name="Kiss B."/>
            <person name="Hess J."/>
            <person name="Varga T."/>
            <person name="Slot J."/>
            <person name="Riley R."/>
            <person name="Boka B."/>
            <person name="Rigling D."/>
            <person name="Barry K."/>
            <person name="Lee J."/>
            <person name="Mihaltcheva S."/>
            <person name="LaButti K."/>
            <person name="Lipzen A."/>
            <person name="Waldron R."/>
            <person name="Moloney N.M."/>
            <person name="Sperisen C."/>
            <person name="Kredics L."/>
            <person name="Vagvoelgyi C."/>
            <person name="Patrignani A."/>
            <person name="Fitzpatrick D."/>
            <person name="Nagy I."/>
            <person name="Doyle S."/>
            <person name="Anderson J.B."/>
            <person name="Grigoriev I.V."/>
            <person name="Gueldener U."/>
            <person name="Muensterkoetter M."/>
            <person name="Nagy L.G."/>
        </authorList>
    </citation>
    <scope>NUCLEOTIDE SEQUENCE [LARGE SCALE GENOMIC DNA]</scope>
    <source>
        <strain evidence="13">C18/9</strain>
    </source>
</reference>
<dbReference type="PIRSF" id="PIRSF016478">
    <property type="entry name" value="Coatomer_esu"/>
    <property type="match status" value="1"/>
</dbReference>